<evidence type="ECO:0000313" key="10">
    <source>
        <dbReference type="Proteomes" id="UP000663873"/>
    </source>
</evidence>
<keyword evidence="10" id="KW-1185">Reference proteome</keyword>
<evidence type="ECO:0000256" key="1">
    <source>
        <dbReference type="ARBA" id="ARBA00004141"/>
    </source>
</evidence>
<dbReference type="PANTHER" id="PTHR43029">
    <property type="entry name" value="AMMONIUM TRANSPORTER MEP2"/>
    <property type="match status" value="1"/>
</dbReference>
<dbReference type="Gene3D" id="1.10.3430.10">
    <property type="entry name" value="Ammonium transporter AmtB like domains"/>
    <property type="match status" value="1"/>
</dbReference>
<dbReference type="EMBL" id="CAJOBP010063846">
    <property type="protein sequence ID" value="CAF4860258.1"/>
    <property type="molecule type" value="Genomic_DNA"/>
</dbReference>
<protein>
    <recommendedName>
        <fullName evidence="8">Ammonium transporter AmtB-like domain-containing protein</fullName>
    </recommendedName>
</protein>
<dbReference type="SUPFAM" id="SSF111352">
    <property type="entry name" value="Ammonium transporter"/>
    <property type="match status" value="1"/>
</dbReference>
<feature type="domain" description="Ammonium transporter AmtB-like" evidence="8">
    <location>
        <begin position="1"/>
        <end position="75"/>
    </location>
</feature>
<comment type="similarity">
    <text evidence="2">Belongs to the ammonia transporter channel (TC 1.A.11.2) family.</text>
</comment>
<comment type="caution">
    <text evidence="9">The sequence shown here is derived from an EMBL/GenBank/DDBJ whole genome shotgun (WGS) entry which is preliminary data.</text>
</comment>
<dbReference type="InterPro" id="IPR029020">
    <property type="entry name" value="Ammonium/urea_transptr"/>
</dbReference>
<dbReference type="Pfam" id="PF00909">
    <property type="entry name" value="Ammonium_transp"/>
    <property type="match status" value="1"/>
</dbReference>
<evidence type="ECO:0000259" key="8">
    <source>
        <dbReference type="Pfam" id="PF00909"/>
    </source>
</evidence>
<evidence type="ECO:0000313" key="9">
    <source>
        <dbReference type="EMBL" id="CAF4860258.1"/>
    </source>
</evidence>
<dbReference type="InterPro" id="IPR001905">
    <property type="entry name" value="Ammonium_transpt"/>
</dbReference>
<keyword evidence="6" id="KW-0472">Membrane</keyword>
<dbReference type="GO" id="GO:0005886">
    <property type="term" value="C:plasma membrane"/>
    <property type="evidence" value="ECO:0007669"/>
    <property type="project" value="TreeGrafter"/>
</dbReference>
<dbReference type="Proteomes" id="UP000663873">
    <property type="component" value="Unassembled WGS sequence"/>
</dbReference>
<dbReference type="PANTHER" id="PTHR43029:SF10">
    <property type="entry name" value="AMMONIUM TRANSPORTER MEP2"/>
    <property type="match status" value="1"/>
</dbReference>
<evidence type="ECO:0000256" key="7">
    <source>
        <dbReference type="ARBA" id="ARBA00023177"/>
    </source>
</evidence>
<feature type="non-terminal residue" evidence="9">
    <location>
        <position position="1"/>
    </location>
</feature>
<keyword evidence="5" id="KW-1133">Transmembrane helix</keyword>
<name>A0A821SQF1_9BILA</name>
<reference evidence="9" key="1">
    <citation type="submission" date="2021-02" db="EMBL/GenBank/DDBJ databases">
        <authorList>
            <person name="Nowell W R."/>
        </authorList>
    </citation>
    <scope>NUCLEOTIDE SEQUENCE</scope>
</reference>
<evidence type="ECO:0000256" key="6">
    <source>
        <dbReference type="ARBA" id="ARBA00023136"/>
    </source>
</evidence>
<keyword evidence="4" id="KW-0812">Transmembrane</keyword>
<organism evidence="9 10">
    <name type="scientific">Rotaria socialis</name>
    <dbReference type="NCBI Taxonomy" id="392032"/>
    <lineage>
        <taxon>Eukaryota</taxon>
        <taxon>Metazoa</taxon>
        <taxon>Spiralia</taxon>
        <taxon>Gnathifera</taxon>
        <taxon>Rotifera</taxon>
        <taxon>Eurotatoria</taxon>
        <taxon>Bdelloidea</taxon>
        <taxon>Philodinida</taxon>
        <taxon>Philodinidae</taxon>
        <taxon>Rotaria</taxon>
    </lineage>
</organism>
<proteinExistence type="inferred from homology"/>
<comment type="subcellular location">
    <subcellularLocation>
        <location evidence="1">Membrane</location>
        <topology evidence="1">Multi-pass membrane protein</topology>
    </subcellularLocation>
</comment>
<accession>A0A821SQF1</accession>
<dbReference type="InterPro" id="IPR024041">
    <property type="entry name" value="NH4_transpt_AmtB-like_dom"/>
</dbReference>
<evidence type="ECO:0000256" key="2">
    <source>
        <dbReference type="ARBA" id="ARBA00005887"/>
    </source>
</evidence>
<evidence type="ECO:0000256" key="3">
    <source>
        <dbReference type="ARBA" id="ARBA00022448"/>
    </source>
</evidence>
<evidence type="ECO:0000256" key="5">
    <source>
        <dbReference type="ARBA" id="ARBA00022989"/>
    </source>
</evidence>
<keyword evidence="3" id="KW-0813">Transport</keyword>
<feature type="non-terminal residue" evidence="9">
    <location>
        <position position="75"/>
    </location>
</feature>
<sequence length="75" mass="7359">HNLPFTILGTCLLWVGWNGFNAGSANAASGIAALALVNTNVAAASALVTWVVIDAARGHIAVSGACTGSIVGLVA</sequence>
<gene>
    <name evidence="9" type="ORF">UJA718_LOCUS43849</name>
</gene>
<evidence type="ECO:0000256" key="4">
    <source>
        <dbReference type="ARBA" id="ARBA00022692"/>
    </source>
</evidence>
<dbReference type="AlphaFoldDB" id="A0A821SQF1"/>
<dbReference type="GO" id="GO:0008519">
    <property type="term" value="F:ammonium channel activity"/>
    <property type="evidence" value="ECO:0007669"/>
    <property type="project" value="InterPro"/>
</dbReference>
<keyword evidence="7" id="KW-0924">Ammonia transport</keyword>